<dbReference type="Proteomes" id="UP001162992">
    <property type="component" value="Chromosome 20"/>
</dbReference>
<evidence type="ECO:0000313" key="2">
    <source>
        <dbReference type="Proteomes" id="UP001162992"/>
    </source>
</evidence>
<keyword evidence="2" id="KW-1185">Reference proteome</keyword>
<comment type="caution">
    <text evidence="1">The sequence shown here is derived from an EMBL/GenBank/DDBJ whole genome shotgun (WGS) entry which is preliminary data.</text>
</comment>
<name>A0ACC2AP00_DIPCM</name>
<evidence type="ECO:0000313" key="1">
    <source>
        <dbReference type="EMBL" id="KAJ7519288.1"/>
    </source>
</evidence>
<proteinExistence type="predicted"/>
<sequence length="155" mass="17606">MQEDRSSVCYSLGHVVRHCKLGYRGVIYGWDATRMISHDSIAKSACSELPGTKQPFYYILPDEIGGRCTKAKYVGQDKVEILVGGRVAHRSLSKYFTRYNPKLGRYIPVAHLRYLYPDVYSTRDEHEDADPSGSGVKSTQVNHKEDNKLEMDNSE</sequence>
<protein>
    <submittedName>
        <fullName evidence="1">Uncharacterized protein</fullName>
    </submittedName>
</protein>
<gene>
    <name evidence="1" type="ORF">O6H91_20G032100</name>
</gene>
<reference evidence="2" key="1">
    <citation type="journal article" date="2024" name="Proc. Natl. Acad. Sci. U.S.A.">
        <title>Extraordinary preservation of gene collinearity over three hundred million years revealed in homosporous lycophytes.</title>
        <authorList>
            <person name="Li C."/>
            <person name="Wickell D."/>
            <person name="Kuo L.Y."/>
            <person name="Chen X."/>
            <person name="Nie B."/>
            <person name="Liao X."/>
            <person name="Peng D."/>
            <person name="Ji J."/>
            <person name="Jenkins J."/>
            <person name="Williams M."/>
            <person name="Shu S."/>
            <person name="Plott C."/>
            <person name="Barry K."/>
            <person name="Rajasekar S."/>
            <person name="Grimwood J."/>
            <person name="Han X."/>
            <person name="Sun S."/>
            <person name="Hou Z."/>
            <person name="He W."/>
            <person name="Dai G."/>
            <person name="Sun C."/>
            <person name="Schmutz J."/>
            <person name="Leebens-Mack J.H."/>
            <person name="Li F.W."/>
            <person name="Wang L."/>
        </authorList>
    </citation>
    <scope>NUCLEOTIDE SEQUENCE [LARGE SCALE GENOMIC DNA]</scope>
    <source>
        <strain evidence="2">cv. PW_Plant_1</strain>
    </source>
</reference>
<accession>A0ACC2AP00</accession>
<organism evidence="1 2">
    <name type="scientific">Diphasiastrum complanatum</name>
    <name type="common">Issler's clubmoss</name>
    <name type="synonym">Lycopodium complanatum</name>
    <dbReference type="NCBI Taxonomy" id="34168"/>
    <lineage>
        <taxon>Eukaryota</taxon>
        <taxon>Viridiplantae</taxon>
        <taxon>Streptophyta</taxon>
        <taxon>Embryophyta</taxon>
        <taxon>Tracheophyta</taxon>
        <taxon>Lycopodiopsida</taxon>
        <taxon>Lycopodiales</taxon>
        <taxon>Lycopodiaceae</taxon>
        <taxon>Lycopodioideae</taxon>
        <taxon>Diphasiastrum</taxon>
    </lineage>
</organism>
<dbReference type="EMBL" id="CM055111">
    <property type="protein sequence ID" value="KAJ7519288.1"/>
    <property type="molecule type" value="Genomic_DNA"/>
</dbReference>